<dbReference type="EMBL" id="JAQQLF010000006">
    <property type="protein sequence ID" value="MDC7716658.1"/>
    <property type="molecule type" value="Genomic_DNA"/>
</dbReference>
<keyword evidence="2" id="KW-1185">Reference proteome</keyword>
<organism evidence="1 2">
    <name type="scientific">Vogesella aquatica</name>
    <dbReference type="NCBI Taxonomy" id="2984206"/>
    <lineage>
        <taxon>Bacteria</taxon>
        <taxon>Pseudomonadati</taxon>
        <taxon>Pseudomonadota</taxon>
        <taxon>Betaproteobacteria</taxon>
        <taxon>Neisseriales</taxon>
        <taxon>Chromobacteriaceae</taxon>
        <taxon>Vogesella</taxon>
    </lineage>
</organism>
<comment type="caution">
    <text evidence="1">The sequence shown here is derived from an EMBL/GenBank/DDBJ whole genome shotgun (WGS) entry which is preliminary data.</text>
</comment>
<protein>
    <submittedName>
        <fullName evidence="1">Uncharacterized protein</fullName>
    </submittedName>
</protein>
<dbReference type="Proteomes" id="UP001219956">
    <property type="component" value="Unassembled WGS sequence"/>
</dbReference>
<evidence type="ECO:0000313" key="2">
    <source>
        <dbReference type="Proteomes" id="UP001219956"/>
    </source>
</evidence>
<accession>A0ABT5IWT0</accession>
<reference evidence="1 2" key="1">
    <citation type="submission" date="2023-01" db="EMBL/GenBank/DDBJ databases">
        <title>Novel species of the genus Vogesella isolated from rivers.</title>
        <authorList>
            <person name="Lu H."/>
        </authorList>
    </citation>
    <scope>NUCLEOTIDE SEQUENCE [LARGE SCALE GENOMIC DNA]</scope>
    <source>
        <strain evidence="1 2">DC21W</strain>
    </source>
</reference>
<sequence length="277" mass="29745">MNDLHSARYQASRPWAKRVAQLFSQLASREDACAQAAQVVQRELAQLAGVYTINDTQRETEFVLAEAYGLFVRDGRRAMAFAPDLALALQHTRPLAALPAVLPLPAGAFLLSLPGEAGSAAAYVTHDAAAQRLDILLLMPDFAPAGVPCYQRMEAALTLGVAYPGSVQVPDSPALASWKPWLERLFAGLAMLAQPQLTLAEQWQPAPSAADAQLLHSGSARDKQRVRAALLKAGAQEVLLAQRAGLQPLDGELKAGYWRTQAGKAGERLVWVAPRPA</sequence>
<gene>
    <name evidence="1" type="ORF">PQU95_05450</name>
</gene>
<proteinExistence type="predicted"/>
<evidence type="ECO:0000313" key="1">
    <source>
        <dbReference type="EMBL" id="MDC7716658.1"/>
    </source>
</evidence>
<dbReference type="RefSeq" id="WP_272751052.1">
    <property type="nucleotide sequence ID" value="NZ_JAQQLF010000006.1"/>
</dbReference>
<name>A0ABT5IWT0_9NEIS</name>